<reference evidence="2" key="1">
    <citation type="submission" date="2019-02" db="EMBL/GenBank/DDBJ databases">
        <title>Deep-cultivation of Planctomycetes and their phenomic and genomic characterization uncovers novel biology.</title>
        <authorList>
            <person name="Wiegand S."/>
            <person name="Jogler M."/>
            <person name="Boedeker C."/>
            <person name="Pinto D."/>
            <person name="Vollmers J."/>
            <person name="Rivas-Marin E."/>
            <person name="Kohn T."/>
            <person name="Peeters S.H."/>
            <person name="Heuer A."/>
            <person name="Rast P."/>
            <person name="Oberbeckmann S."/>
            <person name="Bunk B."/>
            <person name="Jeske O."/>
            <person name="Meyerdierks A."/>
            <person name="Storesund J.E."/>
            <person name="Kallscheuer N."/>
            <person name="Luecker S."/>
            <person name="Lage O.M."/>
            <person name="Pohl T."/>
            <person name="Merkel B.J."/>
            <person name="Hornburger P."/>
            <person name="Mueller R.-W."/>
            <person name="Bruemmer F."/>
            <person name="Labrenz M."/>
            <person name="Spormann A.M."/>
            <person name="Op den Camp H."/>
            <person name="Overmann J."/>
            <person name="Amann R."/>
            <person name="Jetten M.S.M."/>
            <person name="Mascher T."/>
            <person name="Medema M.H."/>
            <person name="Devos D.P."/>
            <person name="Kaster A.-K."/>
            <person name="Ovreas L."/>
            <person name="Rohde M."/>
            <person name="Galperin M.Y."/>
            <person name="Jogler C."/>
        </authorList>
    </citation>
    <scope>NUCLEOTIDE SEQUENCE [LARGE SCALE GENOMIC DNA]</scope>
    <source>
        <strain evidence="2">Pan97</strain>
    </source>
</reference>
<evidence type="ECO:0000313" key="1">
    <source>
        <dbReference type="EMBL" id="QDU75387.1"/>
    </source>
</evidence>
<sequence>MGMNRERVPTSHCRGRQWHPHTISLLSVFIRVIRGWSSLFAFEKLVPGLPFTLALFPSGPGLVLSSFVNNQPHQLALRGCSACTERWGWLRGSGCRCDRHSVDRCPLKSTMPENMILRVMPASTFTTLAPHRRNESAGPCKSPSQLTKHYLLSMEKLTGCGGG</sequence>
<name>A0A518C830_9BACT</name>
<dbReference type="Proteomes" id="UP000318626">
    <property type="component" value="Chromosome"/>
</dbReference>
<accession>A0A518C830</accession>
<dbReference type="KEGG" id="bvo:Pan97_24170"/>
<dbReference type="EMBL" id="CP036289">
    <property type="protein sequence ID" value="QDU75387.1"/>
    <property type="molecule type" value="Genomic_DNA"/>
</dbReference>
<keyword evidence="2" id="KW-1185">Reference proteome</keyword>
<evidence type="ECO:0000313" key="2">
    <source>
        <dbReference type="Proteomes" id="UP000318626"/>
    </source>
</evidence>
<protein>
    <submittedName>
        <fullName evidence="1">Uncharacterized protein</fullName>
    </submittedName>
</protein>
<gene>
    <name evidence="1" type="ORF">Pan97_24170</name>
</gene>
<dbReference type="AlphaFoldDB" id="A0A518C830"/>
<proteinExistence type="predicted"/>
<organism evidence="1 2">
    <name type="scientific">Bremerella volcania</name>
    <dbReference type="NCBI Taxonomy" id="2527984"/>
    <lineage>
        <taxon>Bacteria</taxon>
        <taxon>Pseudomonadati</taxon>
        <taxon>Planctomycetota</taxon>
        <taxon>Planctomycetia</taxon>
        <taxon>Pirellulales</taxon>
        <taxon>Pirellulaceae</taxon>
        <taxon>Bremerella</taxon>
    </lineage>
</organism>